<organism evidence="1 2">
    <name type="scientific">Rhodovulum sulfidophilum</name>
    <name type="common">Rhodobacter sulfidophilus</name>
    <dbReference type="NCBI Taxonomy" id="35806"/>
    <lineage>
        <taxon>Bacteria</taxon>
        <taxon>Pseudomonadati</taxon>
        <taxon>Pseudomonadota</taxon>
        <taxon>Alphaproteobacteria</taxon>
        <taxon>Rhodobacterales</taxon>
        <taxon>Paracoccaceae</taxon>
        <taxon>Rhodovulum</taxon>
    </lineage>
</organism>
<gene>
    <name evidence="1" type="ORF">NHU_01485</name>
</gene>
<dbReference type="Gene3D" id="3.30.420.300">
    <property type="entry name" value="2-keto-3-deoxy-galactonokinase, substrate binding domain"/>
    <property type="match status" value="1"/>
</dbReference>
<protein>
    <submittedName>
        <fullName evidence="1">2-dehydro-3-deoxygalactonokinase</fullName>
    </submittedName>
</protein>
<reference evidence="1 2" key="1">
    <citation type="submission" date="2015-02" db="EMBL/GenBank/DDBJ databases">
        <title>Genome sequene of Rhodovulum sulfidophilum DSM 2351.</title>
        <authorList>
            <person name="Nagao N."/>
        </authorList>
    </citation>
    <scope>NUCLEOTIDE SEQUENCE [LARGE SCALE GENOMIC DNA]</scope>
    <source>
        <strain evidence="1 2">DSM 2351</strain>
    </source>
</reference>
<dbReference type="EMBL" id="AP014800">
    <property type="protein sequence ID" value="BAQ68643.1"/>
    <property type="molecule type" value="Genomic_DNA"/>
</dbReference>
<dbReference type="Gene3D" id="3.30.420.310">
    <property type="entry name" value="2-keto-3-deoxy-galactonokinase, C-terminal domain"/>
    <property type="match status" value="1"/>
</dbReference>
<dbReference type="Pfam" id="PF05035">
    <property type="entry name" value="DGOK"/>
    <property type="match status" value="1"/>
</dbReference>
<accession>A0A0D6B0E5</accession>
<dbReference type="InterPro" id="IPR042257">
    <property type="entry name" value="DGOK_C"/>
</dbReference>
<dbReference type="Proteomes" id="UP000064912">
    <property type="component" value="Chromosome"/>
</dbReference>
<keyword evidence="1" id="KW-0808">Transferase</keyword>
<dbReference type="GO" id="GO:0008671">
    <property type="term" value="F:2-dehydro-3-deoxygalactonokinase activity"/>
    <property type="evidence" value="ECO:0007669"/>
    <property type="project" value="InterPro"/>
</dbReference>
<evidence type="ECO:0000313" key="2">
    <source>
        <dbReference type="Proteomes" id="UP000064912"/>
    </source>
</evidence>
<evidence type="ECO:0000313" key="1">
    <source>
        <dbReference type="EMBL" id="BAQ68643.1"/>
    </source>
</evidence>
<sequence length="310" mass="33469">MAGVHWLAADWGPASLRVWAMTGHEVQAEGAADLSMEHLGPADFEPALLALADSMLPPGEVTPVLACGVAGARRGWIEVPYARLPCRPSARRPVRAPSTDPRLSVGILPGLCQTEPPDVMRGEETRVAGFLTIRPDFDGTLCLPGTHPKWVRLCDGRVLAFRTAITGELYRLLVRGSILRRAFDDIWNDRLFHAAVDEAFCHPERIAGTLFSLRAGALLDPPTTGQIRGRLSGLLIGSELAAMRDMWQGRPVAVMGCERLSHLYATALDEQGAEVETIAHDRMTLAGLIATFEQTGAAVLTAPDAQPSML</sequence>
<dbReference type="eggNOG" id="COG3734">
    <property type="taxonomic scope" value="Bacteria"/>
</dbReference>
<dbReference type="AlphaFoldDB" id="A0A0D6B0E5"/>
<dbReference type="InterPro" id="IPR007729">
    <property type="entry name" value="DGOK"/>
</dbReference>
<keyword evidence="1" id="KW-0418">Kinase</keyword>
<dbReference type="InterPro" id="IPR042258">
    <property type="entry name" value="DGOK_N"/>
</dbReference>
<dbReference type="KEGG" id="rsu:NHU_01485"/>
<proteinExistence type="predicted"/>
<dbReference type="PATRIC" id="fig|35806.4.peg.1533"/>
<dbReference type="GO" id="GO:0034194">
    <property type="term" value="P:D-galactonate catabolic process"/>
    <property type="evidence" value="ECO:0007669"/>
    <property type="project" value="InterPro"/>
</dbReference>
<name>A0A0D6B0E5_RHOSU</name>